<dbReference type="GO" id="GO:0016746">
    <property type="term" value="F:acyltransferase activity"/>
    <property type="evidence" value="ECO:0007669"/>
    <property type="project" value="UniProtKB-KW"/>
</dbReference>
<dbReference type="InterPro" id="IPR018357">
    <property type="entry name" value="Hexapep_transf_CS"/>
</dbReference>
<evidence type="ECO:0000313" key="6">
    <source>
        <dbReference type="Proteomes" id="UP000714420"/>
    </source>
</evidence>
<reference evidence="5 6" key="1">
    <citation type="submission" date="2020-05" db="EMBL/GenBank/DDBJ databases">
        <title>Distinct polysaccharide utilization as determinants for interspecies competition between intestinal Prevotella spp.</title>
        <authorList>
            <person name="Galvez E.J.C."/>
            <person name="Iljazovic A."/>
            <person name="Strowig T."/>
        </authorList>
    </citation>
    <scope>NUCLEOTIDE SEQUENCE [LARGE SCALE GENOMIC DNA]</scope>
    <source>
        <strain evidence="5 6">PMUR</strain>
    </source>
</reference>
<evidence type="ECO:0000313" key="5">
    <source>
        <dbReference type="EMBL" id="NPD92799.1"/>
    </source>
</evidence>
<evidence type="ECO:0000256" key="4">
    <source>
        <dbReference type="SAM" id="Phobius"/>
    </source>
</evidence>
<dbReference type="PROSITE" id="PS00101">
    <property type="entry name" value="HEXAPEP_TRANSFERASES"/>
    <property type="match status" value="1"/>
</dbReference>
<dbReference type="InterPro" id="IPR001451">
    <property type="entry name" value="Hexapep"/>
</dbReference>
<evidence type="ECO:0000256" key="3">
    <source>
        <dbReference type="ARBA" id="ARBA00023315"/>
    </source>
</evidence>
<proteinExistence type="predicted"/>
<organism evidence="5 6">
    <name type="scientific">Xylanibacter muris</name>
    <dbReference type="NCBI Taxonomy" id="2736290"/>
    <lineage>
        <taxon>Bacteria</taxon>
        <taxon>Pseudomonadati</taxon>
        <taxon>Bacteroidota</taxon>
        <taxon>Bacteroidia</taxon>
        <taxon>Bacteroidales</taxon>
        <taxon>Prevotellaceae</taxon>
        <taxon>Xylanibacter</taxon>
    </lineage>
</organism>
<keyword evidence="6" id="KW-1185">Reference proteome</keyword>
<keyword evidence="2" id="KW-0677">Repeat</keyword>
<feature type="transmembrane region" description="Helical" evidence="4">
    <location>
        <begin position="6"/>
        <end position="27"/>
    </location>
</feature>
<keyword evidence="3 5" id="KW-0012">Acyltransferase</keyword>
<keyword evidence="4" id="KW-1133">Transmembrane helix</keyword>
<protein>
    <submittedName>
        <fullName evidence="5">Acyltransferase</fullName>
    </submittedName>
</protein>
<evidence type="ECO:0000256" key="1">
    <source>
        <dbReference type="ARBA" id="ARBA00022679"/>
    </source>
</evidence>
<keyword evidence="4" id="KW-0472">Membrane</keyword>
<dbReference type="InterPro" id="IPR051159">
    <property type="entry name" value="Hexapeptide_acetyltransf"/>
</dbReference>
<keyword evidence="4" id="KW-0812">Transmembrane</keyword>
<sequence length="175" mass="19513">MSRFCYYFKIITNFCYVVIARILHLGLRISFIQLWGQYLDIKIKNKGKVVIGRRLQTRTNIHLMVDNGFLKIQDNVFMNHNVSITSVDKIEIESNVTIANNVVIIDHDHDLHNKNGFISAPILIKEGTWIGANAVILKGVTLGTNSVVAAGSVVIKSVPDNTIVGGIPARFIKNI</sequence>
<dbReference type="PANTHER" id="PTHR23416">
    <property type="entry name" value="SIALIC ACID SYNTHASE-RELATED"/>
    <property type="match status" value="1"/>
</dbReference>
<comment type="caution">
    <text evidence="5">The sequence shown here is derived from an EMBL/GenBank/DDBJ whole genome shotgun (WGS) entry which is preliminary data.</text>
</comment>
<dbReference type="CDD" id="cd04647">
    <property type="entry name" value="LbH_MAT_like"/>
    <property type="match status" value="1"/>
</dbReference>
<name>A0ABX2AP81_9BACT</name>
<dbReference type="Proteomes" id="UP000714420">
    <property type="component" value="Unassembled WGS sequence"/>
</dbReference>
<dbReference type="SUPFAM" id="SSF51161">
    <property type="entry name" value="Trimeric LpxA-like enzymes"/>
    <property type="match status" value="1"/>
</dbReference>
<evidence type="ECO:0000256" key="2">
    <source>
        <dbReference type="ARBA" id="ARBA00022737"/>
    </source>
</evidence>
<dbReference type="InterPro" id="IPR011004">
    <property type="entry name" value="Trimer_LpxA-like_sf"/>
</dbReference>
<keyword evidence="1" id="KW-0808">Transferase</keyword>
<dbReference type="Gene3D" id="2.160.10.10">
    <property type="entry name" value="Hexapeptide repeat proteins"/>
    <property type="match status" value="1"/>
</dbReference>
<accession>A0ABX2AP81</accession>
<dbReference type="Pfam" id="PF00132">
    <property type="entry name" value="Hexapep"/>
    <property type="match status" value="1"/>
</dbReference>
<dbReference type="EMBL" id="JABKKF010000011">
    <property type="protein sequence ID" value="NPD92799.1"/>
    <property type="molecule type" value="Genomic_DNA"/>
</dbReference>
<gene>
    <name evidence="5" type="ORF">HPS56_10685</name>
</gene>